<feature type="domain" description="Stealth protein CR1 conserved region 1" evidence="3">
    <location>
        <begin position="112"/>
        <end position="137"/>
    </location>
</feature>
<dbReference type="GO" id="GO:0046835">
    <property type="term" value="P:carbohydrate phosphorylation"/>
    <property type="evidence" value="ECO:0007669"/>
    <property type="project" value="TreeGrafter"/>
</dbReference>
<dbReference type="GO" id="GO:0005794">
    <property type="term" value="C:Golgi apparatus"/>
    <property type="evidence" value="ECO:0007669"/>
    <property type="project" value="TreeGrafter"/>
</dbReference>
<dbReference type="InterPro" id="IPR031358">
    <property type="entry name" value="Stealth_CR1"/>
</dbReference>
<evidence type="ECO:0000259" key="4">
    <source>
        <dbReference type="Pfam" id="PF17102"/>
    </source>
</evidence>
<dbReference type="AlphaFoldDB" id="A0A166LA30"/>
<dbReference type="PANTHER" id="PTHR24045">
    <property type="match status" value="1"/>
</dbReference>
<keyword evidence="6" id="KW-1185">Reference proteome</keyword>
<dbReference type="PANTHER" id="PTHR24045:SF0">
    <property type="entry name" value="N-ACETYLGLUCOSAMINE-1-PHOSPHOTRANSFERASE SUBUNITS ALPHA_BETA"/>
    <property type="match status" value="1"/>
</dbReference>
<dbReference type="GO" id="GO:0003976">
    <property type="term" value="F:UDP-N-acetylglucosamine-lysosomal-enzyme N-acetylglucosaminephosphotransferase activity"/>
    <property type="evidence" value="ECO:0007669"/>
    <property type="project" value="TreeGrafter"/>
</dbReference>
<dbReference type="Proteomes" id="UP000076532">
    <property type="component" value="Unassembled WGS sequence"/>
</dbReference>
<protein>
    <recommendedName>
        <fullName evidence="7">Stealth protein CR3 conserved region 3 domain-containing protein</fullName>
    </recommendedName>
</protein>
<evidence type="ECO:0008006" key="7">
    <source>
        <dbReference type="Google" id="ProtNLM"/>
    </source>
</evidence>
<evidence type="ECO:0000256" key="2">
    <source>
        <dbReference type="SAM" id="MobiDB-lite"/>
    </source>
</evidence>
<sequence>MLPHCTAPRPRTWLRRPVLLVAVAGAAVVLLSLAGLSTTRTYTLTWAEAESAPVLSGPQPDYVVFSSSSSIPPQTPPHIPALPEWCIDAHFALGHTCAPGYYGNELPKGTEKFDLVWTWVNSSDPRLREAMDEARREEGLAVEEEPSQDKLYRDHDELRHSFRSVLQHFRAHANSFTLFTSDFLGSDADVQSLIDLYADRDEEDADELDVEEQLAGRRRRTEQPADDGTPLRFGLRPSWLTPDARGWRDGDVELGLQFQSEVFEQYEGTSFNSYSIESQLHRLQFPSDNDVFIYLNDDFFMLADLAPADFHTGAMGPVLRLDPGFLVPAAPVPAMVTPAGEWGPLFASNALLSARFGARGRPYTQHVPKALSRALLAEAHAMWGAELARTAGHRFRGMGMGMGQGLGLEGGDAYGVFLTMHLGVERWREALLWAFVVGRVGGAGDAWGDRERVRAWAALGGEVREEEVRVALTRRRSTDEGRVRGVMRKAGYAWSDRTHYAFSSEDGYPYTFPDVAQTDDGWPTFSGKALGRELCVLPAGCFAGRSASEVFKRVAFDEPTACGDCIIHALRTQSGEYGLSAFLPDLARTVVGAPRVPDGVAVPHLPLHREGDFSLESVVGGGAVNVRQWTLRLLERYRFVIGDSGTALLMIQKPEDAKNALFSWINSDWWMSLVCVNDDILEAPAETDALIREWEGGRWGERAAWER</sequence>
<feature type="domain" description="Stealth protein CR3 conserved region 3" evidence="4">
    <location>
        <begin position="365"/>
        <end position="398"/>
    </location>
</feature>
<organism evidence="5 6">
    <name type="scientific">Athelia psychrophila</name>
    <dbReference type="NCBI Taxonomy" id="1759441"/>
    <lineage>
        <taxon>Eukaryota</taxon>
        <taxon>Fungi</taxon>
        <taxon>Dikarya</taxon>
        <taxon>Basidiomycota</taxon>
        <taxon>Agaricomycotina</taxon>
        <taxon>Agaricomycetes</taxon>
        <taxon>Agaricomycetidae</taxon>
        <taxon>Atheliales</taxon>
        <taxon>Atheliaceae</taxon>
        <taxon>Athelia</taxon>
    </lineage>
</organism>
<reference evidence="5 6" key="1">
    <citation type="journal article" date="2016" name="Mol. Biol. Evol.">
        <title>Comparative Genomics of Early-Diverging Mushroom-Forming Fungi Provides Insights into the Origins of Lignocellulose Decay Capabilities.</title>
        <authorList>
            <person name="Nagy L.G."/>
            <person name="Riley R."/>
            <person name="Tritt A."/>
            <person name="Adam C."/>
            <person name="Daum C."/>
            <person name="Floudas D."/>
            <person name="Sun H."/>
            <person name="Yadav J.S."/>
            <person name="Pangilinan J."/>
            <person name="Larsson K.H."/>
            <person name="Matsuura K."/>
            <person name="Barry K."/>
            <person name="Labutti K."/>
            <person name="Kuo R."/>
            <person name="Ohm R.A."/>
            <person name="Bhattacharya S.S."/>
            <person name="Shirouzu T."/>
            <person name="Yoshinaga Y."/>
            <person name="Martin F.M."/>
            <person name="Grigoriev I.V."/>
            <person name="Hibbett D.S."/>
        </authorList>
    </citation>
    <scope>NUCLEOTIDE SEQUENCE [LARGE SCALE GENOMIC DNA]</scope>
    <source>
        <strain evidence="5 6">CBS 109695</strain>
    </source>
</reference>
<dbReference type="Pfam" id="PF17102">
    <property type="entry name" value="Stealth_CR3"/>
    <property type="match status" value="1"/>
</dbReference>
<gene>
    <name evidence="5" type="ORF">FIBSPDRAFT_952563</name>
</gene>
<name>A0A166LA30_9AGAM</name>
<dbReference type="EMBL" id="KV417537">
    <property type="protein sequence ID" value="KZP22735.1"/>
    <property type="molecule type" value="Genomic_DNA"/>
</dbReference>
<dbReference type="OrthoDB" id="263283at2759"/>
<evidence type="ECO:0000313" key="6">
    <source>
        <dbReference type="Proteomes" id="UP000076532"/>
    </source>
</evidence>
<evidence type="ECO:0000259" key="3">
    <source>
        <dbReference type="Pfam" id="PF17101"/>
    </source>
</evidence>
<evidence type="ECO:0000313" key="5">
    <source>
        <dbReference type="EMBL" id="KZP22735.1"/>
    </source>
</evidence>
<dbReference type="STRING" id="436010.A0A166LA30"/>
<feature type="region of interest" description="Disordered" evidence="2">
    <location>
        <begin position="204"/>
        <end position="233"/>
    </location>
</feature>
<proteinExistence type="predicted"/>
<dbReference type="InterPro" id="IPR047141">
    <property type="entry name" value="Stealth"/>
</dbReference>
<keyword evidence="1" id="KW-0808">Transferase</keyword>
<dbReference type="InterPro" id="IPR031357">
    <property type="entry name" value="Stealth_CR3"/>
</dbReference>
<evidence type="ECO:0000256" key="1">
    <source>
        <dbReference type="ARBA" id="ARBA00022679"/>
    </source>
</evidence>
<accession>A0A166LA30</accession>
<dbReference type="Pfam" id="PF17101">
    <property type="entry name" value="Stealth_CR1"/>
    <property type="match status" value="1"/>
</dbReference>